<dbReference type="InterPro" id="IPR036890">
    <property type="entry name" value="HATPase_C_sf"/>
</dbReference>
<dbReference type="InterPro" id="IPR003594">
    <property type="entry name" value="HATPase_dom"/>
</dbReference>
<evidence type="ECO:0000256" key="2">
    <source>
        <dbReference type="ARBA" id="ARBA00012438"/>
    </source>
</evidence>
<dbReference type="SUPFAM" id="SSF55781">
    <property type="entry name" value="GAF domain-like"/>
    <property type="match status" value="1"/>
</dbReference>
<comment type="caution">
    <text evidence="10">The sequence shown here is derived from an EMBL/GenBank/DDBJ whole genome shotgun (WGS) entry which is preliminary data.</text>
</comment>
<dbReference type="RefSeq" id="WP_205158560.1">
    <property type="nucleotide sequence ID" value="NZ_JAFEUM010000004.1"/>
</dbReference>
<feature type="transmembrane region" description="Helical" evidence="8">
    <location>
        <begin position="222"/>
        <end position="243"/>
    </location>
</feature>
<dbReference type="SUPFAM" id="SSF55874">
    <property type="entry name" value="ATPase domain of HSP90 chaperone/DNA topoisomerase II/histidine kinase"/>
    <property type="match status" value="1"/>
</dbReference>
<keyword evidence="5 10" id="KW-0418">Kinase</keyword>
<dbReference type="EC" id="2.7.13.3" evidence="2"/>
<keyword evidence="7" id="KW-0902">Two-component regulatory system</keyword>
<dbReference type="InterPro" id="IPR050351">
    <property type="entry name" value="BphY/WalK/GraS-like"/>
</dbReference>
<feature type="transmembrane region" description="Helical" evidence="8">
    <location>
        <begin position="127"/>
        <end position="146"/>
    </location>
</feature>
<feature type="transmembrane region" description="Helical" evidence="8">
    <location>
        <begin position="183"/>
        <end position="202"/>
    </location>
</feature>
<evidence type="ECO:0000259" key="9">
    <source>
        <dbReference type="PROSITE" id="PS50109"/>
    </source>
</evidence>
<feature type="transmembrane region" description="Helical" evidence="8">
    <location>
        <begin position="158"/>
        <end position="177"/>
    </location>
</feature>
<dbReference type="EMBL" id="JAFEUM010000004">
    <property type="protein sequence ID" value="MBM7037004.1"/>
    <property type="molecule type" value="Genomic_DNA"/>
</dbReference>
<dbReference type="PROSITE" id="PS50109">
    <property type="entry name" value="HIS_KIN"/>
    <property type="match status" value="1"/>
</dbReference>
<evidence type="ECO:0000256" key="6">
    <source>
        <dbReference type="ARBA" id="ARBA00022840"/>
    </source>
</evidence>
<evidence type="ECO:0000256" key="7">
    <source>
        <dbReference type="ARBA" id="ARBA00023012"/>
    </source>
</evidence>
<dbReference type="InterPro" id="IPR005467">
    <property type="entry name" value="His_kinase_dom"/>
</dbReference>
<feature type="transmembrane region" description="Helical" evidence="8">
    <location>
        <begin position="255"/>
        <end position="275"/>
    </location>
</feature>
<organism evidence="10 11">
    <name type="scientific">Vibrio ulleungensis</name>
    <dbReference type="NCBI Taxonomy" id="2807619"/>
    <lineage>
        <taxon>Bacteria</taxon>
        <taxon>Pseudomonadati</taxon>
        <taxon>Pseudomonadota</taxon>
        <taxon>Gammaproteobacteria</taxon>
        <taxon>Vibrionales</taxon>
        <taxon>Vibrionaceae</taxon>
        <taxon>Vibrio</taxon>
    </lineage>
</organism>
<evidence type="ECO:0000256" key="4">
    <source>
        <dbReference type="ARBA" id="ARBA00022741"/>
    </source>
</evidence>
<keyword evidence="11" id="KW-1185">Reference proteome</keyword>
<name>A0ABS2HLS0_9VIBR</name>
<evidence type="ECO:0000313" key="10">
    <source>
        <dbReference type="EMBL" id="MBM7037004.1"/>
    </source>
</evidence>
<proteinExistence type="predicted"/>
<keyword evidence="6" id="KW-0067">ATP-binding</keyword>
<feature type="domain" description="Histidine kinase" evidence="9">
    <location>
        <begin position="469"/>
        <end position="678"/>
    </location>
</feature>
<gene>
    <name evidence="10" type="primary">prsK</name>
    <name evidence="10" type="ORF">JQC93_11380</name>
</gene>
<dbReference type="Pfam" id="PF02518">
    <property type="entry name" value="HATPase_c"/>
    <property type="match status" value="1"/>
</dbReference>
<evidence type="ECO:0000256" key="1">
    <source>
        <dbReference type="ARBA" id="ARBA00000085"/>
    </source>
</evidence>
<dbReference type="Gene3D" id="3.30.565.10">
    <property type="entry name" value="Histidine kinase-like ATPase, C-terminal domain"/>
    <property type="match status" value="1"/>
</dbReference>
<evidence type="ECO:0000313" key="11">
    <source>
        <dbReference type="Proteomes" id="UP000809621"/>
    </source>
</evidence>
<dbReference type="Gene3D" id="3.30.450.40">
    <property type="match status" value="1"/>
</dbReference>
<keyword evidence="8" id="KW-1133">Transmembrane helix</keyword>
<dbReference type="Proteomes" id="UP000809621">
    <property type="component" value="Unassembled WGS sequence"/>
</dbReference>
<keyword evidence="8" id="KW-0472">Membrane</keyword>
<sequence>MIEAIRLGYFIASLVYLVLIVVILINRKRVGMPHPLHVLLILLGGAFSYYAYLLFSEKGLLTHLLSLHLLYTSALIALLIRKSDPDVEFKGLLLRPLNGLLFLCSVVVVLVELNWVRWSIISSSQLYLVHLSQMVIGLLAVERYWRRNQLNRWVAKPLTLYGVVFFASGGLVFSAAILSGSFYSFFIEIFGWILVVIAPLIALDIRRQHGANERSLYLSRDVVYSGSVLVFLGGFLLVVSLVYAYVESHVETQYYYFEFGLLAALGLAIAMFIFMGRLRKEMKVFIGKHFYTNKYDYRSEWLRFTQNLTQGREQIFESSLTSIMAPFDAKVGALYLIEGQNMLLKASVGERVSRSNETLPTQVMQSLIQQKWILDFEHLSDEELKRFNVTIDDVEALQPFTLFVPFTCNETHGVFMLSNLQSGFDLDYEDRDFLNVLASHIAVNLHLDNTHAMLNQSQQFESFHRTSAFVLHDLKNVSAQLNLITQNASAHRDNPEFISDTFDTVAAASQRLDKTVKQLTQKQQYSEDNKEWFSIIPQIEEALNCSNSEFSELELVFSNSADGHLFADRETFTNILTHLITNALQAKRNEEYQHRVEVQFINAETAYVIKIADNGTGMEQTFIDNKLFKPFYTTKGNSGMGIGAFEAKSFVESMSGTLLVKSQVGVGSEFQITLPKTEKGC</sequence>
<dbReference type="PRINTS" id="PR00344">
    <property type="entry name" value="BCTRLSENSOR"/>
</dbReference>
<feature type="transmembrane region" description="Helical" evidence="8">
    <location>
        <begin position="61"/>
        <end position="80"/>
    </location>
</feature>
<feature type="transmembrane region" description="Helical" evidence="8">
    <location>
        <begin position="37"/>
        <end position="55"/>
    </location>
</feature>
<dbReference type="SMART" id="SM00387">
    <property type="entry name" value="HATPase_c"/>
    <property type="match status" value="1"/>
</dbReference>
<protein>
    <recommendedName>
        <fullName evidence="2">histidine kinase</fullName>
        <ecNumber evidence="2">2.7.13.3</ecNumber>
    </recommendedName>
</protein>
<evidence type="ECO:0000256" key="5">
    <source>
        <dbReference type="ARBA" id="ARBA00022777"/>
    </source>
</evidence>
<dbReference type="PANTHER" id="PTHR42878">
    <property type="entry name" value="TWO-COMPONENT HISTIDINE KINASE"/>
    <property type="match status" value="1"/>
</dbReference>
<evidence type="ECO:0000256" key="8">
    <source>
        <dbReference type="SAM" id="Phobius"/>
    </source>
</evidence>
<keyword evidence="8" id="KW-0812">Transmembrane</keyword>
<dbReference type="NCBIfam" id="TIGR02916">
    <property type="entry name" value="PEP_his_kin"/>
    <property type="match status" value="1"/>
</dbReference>
<keyword evidence="4" id="KW-0547">Nucleotide-binding</keyword>
<keyword evidence="3 10" id="KW-0808">Transferase</keyword>
<dbReference type="InterPro" id="IPR004358">
    <property type="entry name" value="Sig_transdc_His_kin-like_C"/>
</dbReference>
<reference evidence="10 11" key="1">
    <citation type="submission" date="2021-02" db="EMBL/GenBank/DDBJ databases">
        <authorList>
            <person name="Park J.-S."/>
        </authorList>
    </citation>
    <scope>NUCLEOTIDE SEQUENCE [LARGE SCALE GENOMIC DNA]</scope>
    <source>
        <strain evidence="10 11">188UL20-2</strain>
    </source>
</reference>
<feature type="transmembrane region" description="Helical" evidence="8">
    <location>
        <begin position="6"/>
        <end position="25"/>
    </location>
</feature>
<comment type="catalytic activity">
    <reaction evidence="1">
        <text>ATP + protein L-histidine = ADP + protein N-phospho-L-histidine.</text>
        <dbReference type="EC" id="2.7.13.3"/>
    </reaction>
</comment>
<feature type="transmembrane region" description="Helical" evidence="8">
    <location>
        <begin position="92"/>
        <end position="115"/>
    </location>
</feature>
<dbReference type="PANTHER" id="PTHR42878:SF7">
    <property type="entry name" value="SENSOR HISTIDINE KINASE GLRK"/>
    <property type="match status" value="1"/>
</dbReference>
<accession>A0ABS2HLS0</accession>
<dbReference type="GO" id="GO:0004673">
    <property type="term" value="F:protein histidine kinase activity"/>
    <property type="evidence" value="ECO:0007669"/>
    <property type="project" value="UniProtKB-EC"/>
</dbReference>
<dbReference type="InterPro" id="IPR014265">
    <property type="entry name" value="XrtA/PrsK"/>
</dbReference>
<dbReference type="InterPro" id="IPR029016">
    <property type="entry name" value="GAF-like_dom_sf"/>
</dbReference>
<evidence type="ECO:0000256" key="3">
    <source>
        <dbReference type="ARBA" id="ARBA00022679"/>
    </source>
</evidence>